<feature type="region of interest" description="Disordered" evidence="1">
    <location>
        <begin position="67"/>
        <end position="102"/>
    </location>
</feature>
<dbReference type="EMBL" id="CP093443">
    <property type="protein sequence ID" value="UVI37132.1"/>
    <property type="molecule type" value="Genomic_DNA"/>
</dbReference>
<feature type="compositionally biased region" description="Basic and acidic residues" evidence="1">
    <location>
        <begin position="87"/>
        <end position="102"/>
    </location>
</feature>
<keyword evidence="2" id="KW-0472">Membrane</keyword>
<keyword evidence="4" id="KW-1185">Reference proteome</keyword>
<accession>A0ABY5SRK1</accession>
<sequence>MRTFWLYTFARLGIIIAVGLILFPFLGFNMVMALAAIIIGALLSYLFLGRMRAQVATDIEERVAKRAAKPERKGADEEAEDQIIADRVGENDSVGKDEDTSK</sequence>
<evidence type="ECO:0000313" key="4">
    <source>
        <dbReference type="Proteomes" id="UP001064879"/>
    </source>
</evidence>
<feature type="transmembrane region" description="Helical" evidence="2">
    <location>
        <begin position="5"/>
        <end position="25"/>
    </location>
</feature>
<dbReference type="RefSeq" id="WP_265419689.1">
    <property type="nucleotide sequence ID" value="NZ_CP093443.1"/>
</dbReference>
<dbReference type="Proteomes" id="UP001064879">
    <property type="component" value="Chromosome"/>
</dbReference>
<protein>
    <submittedName>
        <fullName evidence="3">DUF4229 domain-containing protein</fullName>
    </submittedName>
</protein>
<name>A0ABY5SRK1_9MICO</name>
<evidence type="ECO:0000313" key="3">
    <source>
        <dbReference type="EMBL" id="UVI37132.1"/>
    </source>
</evidence>
<evidence type="ECO:0000256" key="2">
    <source>
        <dbReference type="SAM" id="Phobius"/>
    </source>
</evidence>
<gene>
    <name evidence="3" type="ORF">L1F31_05615</name>
</gene>
<organism evidence="3 4">
    <name type="scientific">Brevibacterium spongiae</name>
    <dbReference type="NCBI Taxonomy" id="2909672"/>
    <lineage>
        <taxon>Bacteria</taxon>
        <taxon>Bacillati</taxon>
        <taxon>Actinomycetota</taxon>
        <taxon>Actinomycetes</taxon>
        <taxon>Micrococcales</taxon>
        <taxon>Brevibacteriaceae</taxon>
        <taxon>Brevibacterium</taxon>
    </lineage>
</organism>
<keyword evidence="2" id="KW-0812">Transmembrane</keyword>
<keyword evidence="2" id="KW-1133">Transmembrane helix</keyword>
<proteinExistence type="predicted"/>
<dbReference type="InterPro" id="IPR025323">
    <property type="entry name" value="DUF4229"/>
</dbReference>
<feature type="compositionally biased region" description="Basic and acidic residues" evidence="1">
    <location>
        <begin position="67"/>
        <end position="76"/>
    </location>
</feature>
<dbReference type="Pfam" id="PF14012">
    <property type="entry name" value="DUF4229"/>
    <property type="match status" value="1"/>
</dbReference>
<feature type="transmembrane region" description="Helical" evidence="2">
    <location>
        <begin position="31"/>
        <end position="48"/>
    </location>
</feature>
<reference evidence="3" key="1">
    <citation type="submission" date="2022-03" db="EMBL/GenBank/DDBJ databases">
        <title>Brevibacterium spongiae sp. nov., isolated from marine sponge.</title>
        <authorList>
            <person name="Li Z."/>
            <person name="Zhang M."/>
        </authorList>
    </citation>
    <scope>NUCLEOTIDE SEQUENCE</scope>
    <source>
        <strain evidence="3">WHS-Z9</strain>
    </source>
</reference>
<evidence type="ECO:0000256" key="1">
    <source>
        <dbReference type="SAM" id="MobiDB-lite"/>
    </source>
</evidence>